<dbReference type="InterPro" id="IPR023885">
    <property type="entry name" value="4Fe4S-binding_SPASM_dom"/>
</dbReference>
<dbReference type="InterPro" id="IPR058240">
    <property type="entry name" value="rSAM_sf"/>
</dbReference>
<organism evidence="8 9">
    <name type="scientific">Trichloromonas acetexigens</name>
    <dbReference type="NCBI Taxonomy" id="38815"/>
    <lineage>
        <taxon>Bacteria</taxon>
        <taxon>Pseudomonadati</taxon>
        <taxon>Thermodesulfobacteriota</taxon>
        <taxon>Desulfuromonadia</taxon>
        <taxon>Desulfuromonadales</taxon>
        <taxon>Trichloromonadaceae</taxon>
        <taxon>Trichloromonas</taxon>
    </lineage>
</organism>
<dbReference type="CDD" id="cd21109">
    <property type="entry name" value="SPASM"/>
    <property type="match status" value="1"/>
</dbReference>
<keyword evidence="3" id="KW-0479">Metal-binding</keyword>
<dbReference type="Proteomes" id="UP000317155">
    <property type="component" value="Unassembled WGS sequence"/>
</dbReference>
<keyword evidence="4" id="KW-0408">Iron</keyword>
<dbReference type="SFLD" id="SFLDG01067">
    <property type="entry name" value="SPASM/twitch_domain_containing"/>
    <property type="match status" value="1"/>
</dbReference>
<evidence type="ECO:0000256" key="2">
    <source>
        <dbReference type="ARBA" id="ARBA00022691"/>
    </source>
</evidence>
<dbReference type="PANTHER" id="PTHR11228:SF7">
    <property type="entry name" value="PQQA PEPTIDE CYCLASE"/>
    <property type="match status" value="1"/>
</dbReference>
<dbReference type="OrthoDB" id="8666056at2"/>
<dbReference type="GO" id="GO:0051536">
    <property type="term" value="F:iron-sulfur cluster binding"/>
    <property type="evidence" value="ECO:0007669"/>
    <property type="project" value="UniProtKB-KW"/>
</dbReference>
<keyword evidence="9" id="KW-1185">Reference proteome</keyword>
<dbReference type="EMBL" id="VJVV01000011">
    <property type="protein sequence ID" value="TRO79306.1"/>
    <property type="molecule type" value="Genomic_DNA"/>
</dbReference>
<dbReference type="Gene3D" id="3.20.20.70">
    <property type="entry name" value="Aldolase class I"/>
    <property type="match status" value="2"/>
</dbReference>
<keyword evidence="2" id="KW-0949">S-adenosyl-L-methionine</keyword>
<protein>
    <submittedName>
        <fullName evidence="8">Radical SAM protein</fullName>
    </submittedName>
</protein>
<dbReference type="SFLD" id="SFLDS00029">
    <property type="entry name" value="Radical_SAM"/>
    <property type="match status" value="1"/>
</dbReference>
<dbReference type="PANTHER" id="PTHR11228">
    <property type="entry name" value="RADICAL SAM DOMAIN PROTEIN"/>
    <property type="match status" value="1"/>
</dbReference>
<dbReference type="InterPro" id="IPR007197">
    <property type="entry name" value="rSAM"/>
</dbReference>
<comment type="cofactor">
    <cofactor evidence="1">
        <name>[4Fe-4S] cluster</name>
        <dbReference type="ChEBI" id="CHEBI:49883"/>
    </cofactor>
</comment>
<dbReference type="InterPro" id="IPR013785">
    <property type="entry name" value="Aldolase_TIM"/>
</dbReference>
<dbReference type="SUPFAM" id="SSF102114">
    <property type="entry name" value="Radical SAM enzymes"/>
    <property type="match status" value="2"/>
</dbReference>
<reference evidence="8 9" key="1">
    <citation type="submission" date="2019-07" db="EMBL/GenBank/DDBJ databases">
        <title>Insights of Desulfuromonas acetexigens electromicrobiology.</title>
        <authorList>
            <person name="Katuri K."/>
            <person name="Sapireddy V."/>
            <person name="Shaw D.R."/>
            <person name="Saikaly P."/>
        </authorList>
    </citation>
    <scope>NUCLEOTIDE SEQUENCE [LARGE SCALE GENOMIC DNA]</scope>
    <source>
        <strain evidence="8 9">2873</strain>
    </source>
</reference>
<evidence type="ECO:0000259" key="6">
    <source>
        <dbReference type="Pfam" id="PF04055"/>
    </source>
</evidence>
<dbReference type="Pfam" id="PF13186">
    <property type="entry name" value="SPASM"/>
    <property type="match status" value="1"/>
</dbReference>
<dbReference type="InterPro" id="IPR050377">
    <property type="entry name" value="Radical_SAM_PqqE_MftC-like"/>
</dbReference>
<sequence length="343" mass="38253">MKAGMEPAARRICAHPFIWCEIHPDGSVFGCCPAWLKTPIGNLFEQSLAEIWNGPAARGLRRNILNGTFHNCSRKRCPRLASVAPPVMALAEVADPELRAALERGQVQLPFGPKILNLCFDPRCNLSCPSCRRSPVFLDAAGRERVDLLARRIVEQAAPHAEELIVSGYGDPFGSPGYRELLTAITRRSWPHLRRVGLHTNGQLWDAAAWAGLAHLQPLVTAAEISIDAATAETYTENRRGGDFDRLLRNLDFIATLAIPLKFSCVIQRNNYRELPAFVDLARRYGAAVYFSRLVNWGTFDRAEFARRAVHLPDHPEHEELCAILRQLDGLVDVDLGNLRPLL</sequence>
<comment type="caution">
    <text evidence="8">The sequence shown here is derived from an EMBL/GenBank/DDBJ whole genome shotgun (WGS) entry which is preliminary data.</text>
</comment>
<keyword evidence="5" id="KW-0411">Iron-sulfur</keyword>
<name>A0A550J7V4_9BACT</name>
<feature type="domain" description="Radical SAM core" evidence="6">
    <location>
        <begin position="122"/>
        <end position="281"/>
    </location>
</feature>
<dbReference type="GO" id="GO:0003824">
    <property type="term" value="F:catalytic activity"/>
    <property type="evidence" value="ECO:0007669"/>
    <property type="project" value="InterPro"/>
</dbReference>
<evidence type="ECO:0000259" key="7">
    <source>
        <dbReference type="Pfam" id="PF13186"/>
    </source>
</evidence>
<evidence type="ECO:0000256" key="1">
    <source>
        <dbReference type="ARBA" id="ARBA00001966"/>
    </source>
</evidence>
<evidence type="ECO:0000256" key="4">
    <source>
        <dbReference type="ARBA" id="ARBA00023004"/>
    </source>
</evidence>
<evidence type="ECO:0000313" key="8">
    <source>
        <dbReference type="EMBL" id="TRO79306.1"/>
    </source>
</evidence>
<dbReference type="Pfam" id="PF04055">
    <property type="entry name" value="Radical_SAM"/>
    <property type="match status" value="1"/>
</dbReference>
<evidence type="ECO:0000256" key="3">
    <source>
        <dbReference type="ARBA" id="ARBA00022723"/>
    </source>
</evidence>
<proteinExistence type="predicted"/>
<dbReference type="GO" id="GO:0046872">
    <property type="term" value="F:metal ion binding"/>
    <property type="evidence" value="ECO:0007669"/>
    <property type="project" value="UniProtKB-KW"/>
</dbReference>
<gene>
    <name evidence="8" type="ORF">FL622_13625</name>
</gene>
<dbReference type="AlphaFoldDB" id="A0A550J7V4"/>
<accession>A0A550J7V4</accession>
<evidence type="ECO:0000313" key="9">
    <source>
        <dbReference type="Proteomes" id="UP000317155"/>
    </source>
</evidence>
<evidence type="ECO:0000256" key="5">
    <source>
        <dbReference type="ARBA" id="ARBA00023014"/>
    </source>
</evidence>
<feature type="domain" description="4Fe4S-binding SPASM" evidence="7">
    <location>
        <begin position="13"/>
        <end position="77"/>
    </location>
</feature>
<dbReference type="CDD" id="cd01335">
    <property type="entry name" value="Radical_SAM"/>
    <property type="match status" value="1"/>
</dbReference>